<dbReference type="Gene3D" id="1.10.150.240">
    <property type="entry name" value="Putative phosphatase, domain 2"/>
    <property type="match status" value="1"/>
</dbReference>
<dbReference type="InterPro" id="IPR036412">
    <property type="entry name" value="HAD-like_sf"/>
</dbReference>
<proteinExistence type="predicted"/>
<dbReference type="PANTHER" id="PTHR43611:SF3">
    <property type="entry name" value="FLAVIN MONONUCLEOTIDE HYDROLASE 1, CHLOROPLATIC"/>
    <property type="match status" value="1"/>
</dbReference>
<comment type="caution">
    <text evidence="1">The sequence shown here is derived from an EMBL/GenBank/DDBJ whole genome shotgun (WGS) entry which is preliminary data.</text>
</comment>
<dbReference type="PRINTS" id="PR00413">
    <property type="entry name" value="HADHALOGNASE"/>
</dbReference>
<dbReference type="InterPro" id="IPR023198">
    <property type="entry name" value="PGP-like_dom2"/>
</dbReference>
<dbReference type="InterPro" id="IPR006439">
    <property type="entry name" value="HAD-SF_hydro_IA"/>
</dbReference>
<accession>A0ABN1MUD6</accession>
<dbReference type="SFLD" id="SFLDG01129">
    <property type="entry name" value="C1.5:_HAD__Beta-PGM__Phosphata"/>
    <property type="match status" value="1"/>
</dbReference>
<dbReference type="SUPFAM" id="SSF56784">
    <property type="entry name" value="HAD-like"/>
    <property type="match status" value="1"/>
</dbReference>
<dbReference type="Gene3D" id="3.40.50.1000">
    <property type="entry name" value="HAD superfamily/HAD-like"/>
    <property type="match status" value="1"/>
</dbReference>
<sequence length="211" mass="24509">MKIHSLLNTPVETIIFDLGGVILNIDYQLTIDAFNQLGIDNFGQLYTQASQEGVFDDFERGDIGEKAFLDYLTEHLPNHITEEQIIRAWNAMLLDWDMRKFELLNRLRPDYKTVLLSNTNSIHEQAFLYSLKQETGFSKLDNHFDRVFLSHQIRRRKPDTEAFQYVLDAIGTDAPNTLFIDDSIQHIEGAKKIGIQTYHITQKDEILQLFS</sequence>
<protein>
    <submittedName>
        <fullName evidence="1">HAD family phosphatase</fullName>
    </submittedName>
</protein>
<dbReference type="NCBIfam" id="TIGR01549">
    <property type="entry name" value="HAD-SF-IA-v1"/>
    <property type="match status" value="1"/>
</dbReference>
<dbReference type="Proteomes" id="UP001501126">
    <property type="component" value="Unassembled WGS sequence"/>
</dbReference>
<dbReference type="CDD" id="cd02603">
    <property type="entry name" value="HAD_sEH-N_like"/>
    <property type="match status" value="1"/>
</dbReference>
<organism evidence="1 2">
    <name type="scientific">Wandonia haliotis</name>
    <dbReference type="NCBI Taxonomy" id="574963"/>
    <lineage>
        <taxon>Bacteria</taxon>
        <taxon>Pseudomonadati</taxon>
        <taxon>Bacteroidota</taxon>
        <taxon>Flavobacteriia</taxon>
        <taxon>Flavobacteriales</taxon>
        <taxon>Crocinitomicaceae</taxon>
        <taxon>Wandonia</taxon>
    </lineage>
</organism>
<gene>
    <name evidence="1" type="ORF">GCM10009118_33900</name>
</gene>
<name>A0ABN1MUD6_9FLAO</name>
<reference evidence="1 2" key="1">
    <citation type="journal article" date="2019" name="Int. J. Syst. Evol. Microbiol.">
        <title>The Global Catalogue of Microorganisms (GCM) 10K type strain sequencing project: providing services to taxonomists for standard genome sequencing and annotation.</title>
        <authorList>
            <consortium name="The Broad Institute Genomics Platform"/>
            <consortium name="The Broad Institute Genome Sequencing Center for Infectious Disease"/>
            <person name="Wu L."/>
            <person name="Ma J."/>
        </authorList>
    </citation>
    <scope>NUCLEOTIDE SEQUENCE [LARGE SCALE GENOMIC DNA]</scope>
    <source>
        <strain evidence="1 2">JCM 16083</strain>
    </source>
</reference>
<dbReference type="InterPro" id="IPR023214">
    <property type="entry name" value="HAD_sf"/>
</dbReference>
<dbReference type="Pfam" id="PF00702">
    <property type="entry name" value="Hydrolase"/>
    <property type="match status" value="1"/>
</dbReference>
<dbReference type="NCBIfam" id="TIGR01509">
    <property type="entry name" value="HAD-SF-IA-v3"/>
    <property type="match status" value="1"/>
</dbReference>
<dbReference type="RefSeq" id="WP_343790915.1">
    <property type="nucleotide sequence ID" value="NZ_BAAAFH010000022.1"/>
</dbReference>
<evidence type="ECO:0000313" key="1">
    <source>
        <dbReference type="EMBL" id="GAA0876980.1"/>
    </source>
</evidence>
<dbReference type="EMBL" id="BAAAFH010000022">
    <property type="protein sequence ID" value="GAA0876980.1"/>
    <property type="molecule type" value="Genomic_DNA"/>
</dbReference>
<evidence type="ECO:0000313" key="2">
    <source>
        <dbReference type="Proteomes" id="UP001501126"/>
    </source>
</evidence>
<dbReference type="PANTHER" id="PTHR43611">
    <property type="entry name" value="ALPHA-D-GLUCOSE 1-PHOSPHATE PHOSPHATASE"/>
    <property type="match status" value="1"/>
</dbReference>
<keyword evidence="2" id="KW-1185">Reference proteome</keyword>
<dbReference type="SFLD" id="SFLDS00003">
    <property type="entry name" value="Haloacid_Dehalogenase"/>
    <property type="match status" value="1"/>
</dbReference>